<proteinExistence type="predicted"/>
<dbReference type="GO" id="GO:0046503">
    <property type="term" value="P:glycerolipid catabolic process"/>
    <property type="evidence" value="ECO:0007669"/>
    <property type="project" value="TreeGrafter"/>
</dbReference>
<dbReference type="InterPro" id="IPR029058">
    <property type="entry name" value="AB_hydrolase_fold"/>
</dbReference>
<evidence type="ECO:0000259" key="1">
    <source>
        <dbReference type="Pfam" id="PF00561"/>
    </source>
</evidence>
<dbReference type="PANTHER" id="PTHR43433">
    <property type="entry name" value="HYDROLASE, ALPHA/BETA FOLD FAMILY PROTEIN"/>
    <property type="match status" value="1"/>
</dbReference>
<name>A0A5C6X986_9DELT</name>
<feature type="domain" description="AB hydrolase-1" evidence="1">
    <location>
        <begin position="81"/>
        <end position="335"/>
    </location>
</feature>
<reference evidence="2 3" key="1">
    <citation type="submission" date="2019-08" db="EMBL/GenBank/DDBJ databases">
        <title>Bradymonadales sp. TMQ4.</title>
        <authorList>
            <person name="Liang Q."/>
        </authorList>
    </citation>
    <scope>NUCLEOTIDE SEQUENCE [LARGE SCALE GENOMIC DNA]</scope>
    <source>
        <strain evidence="2 3">TMQ4</strain>
    </source>
</reference>
<dbReference type="EMBL" id="VOSM01000002">
    <property type="protein sequence ID" value="TXD38381.1"/>
    <property type="molecule type" value="Genomic_DNA"/>
</dbReference>
<dbReference type="PANTHER" id="PTHR43433:SF5">
    <property type="entry name" value="AB HYDROLASE-1 DOMAIN-CONTAINING PROTEIN"/>
    <property type="match status" value="1"/>
</dbReference>
<dbReference type="GO" id="GO:0004806">
    <property type="term" value="F:triacylglycerol lipase activity"/>
    <property type="evidence" value="ECO:0007669"/>
    <property type="project" value="TreeGrafter"/>
</dbReference>
<evidence type="ECO:0000313" key="2">
    <source>
        <dbReference type="EMBL" id="TXD38381.1"/>
    </source>
</evidence>
<dbReference type="SUPFAM" id="SSF53474">
    <property type="entry name" value="alpha/beta-Hydrolases"/>
    <property type="match status" value="1"/>
</dbReference>
<dbReference type="Proteomes" id="UP000321412">
    <property type="component" value="Unassembled WGS sequence"/>
</dbReference>
<dbReference type="InterPro" id="IPR000073">
    <property type="entry name" value="AB_hydrolase_1"/>
</dbReference>
<dbReference type="RefSeq" id="WP_146980322.1">
    <property type="nucleotide sequence ID" value="NZ_VOSM01000002.1"/>
</dbReference>
<organism evidence="2 3">
    <name type="scientific">Lujinxingia vulgaris</name>
    <dbReference type="NCBI Taxonomy" id="2600176"/>
    <lineage>
        <taxon>Bacteria</taxon>
        <taxon>Deltaproteobacteria</taxon>
        <taxon>Bradymonadales</taxon>
        <taxon>Lujinxingiaceae</taxon>
        <taxon>Lujinxingia</taxon>
    </lineage>
</organism>
<keyword evidence="3" id="KW-1185">Reference proteome</keyword>
<accession>A0A5C6X986</accession>
<keyword evidence="2" id="KW-0378">Hydrolase</keyword>
<gene>
    <name evidence="2" type="ORF">FRC98_05695</name>
</gene>
<dbReference type="AlphaFoldDB" id="A0A5C6X986"/>
<comment type="caution">
    <text evidence="2">The sequence shown here is derived from an EMBL/GenBank/DDBJ whole genome shotgun (WGS) entry which is preliminary data.</text>
</comment>
<sequence length="356" mass="38782">MNMVRKALLISMLVLVVALLSAAVFVYATGPELPENTDALIDDVLQAPLPEVVRGEQGYAESSGWTIWYEHLEPAGESKGVVMLIMGIATDSLSWRQGFIDTFVDAGYEVIRFDNRGTGMSDWEADLDHAAPDQASAEEGYDLADMANDALAVLDALDIDQAHLVGMSMGGMIGQEFALNYPERTASLTSIMSSGFVDDPELVAISHNTLLDLLRVGLRYGLNASERDMIKLNIATFGILRGEAVYELDTEPIAASVLYNLRERRGFNPLALYQHLEAIRRSGSRYERLTRMEPPTLVIHGALDPIVPIQHGEASAAVMANASVLWIENMGHDIAEPHFAGVSEAILAHMRGQEGG</sequence>
<protein>
    <submittedName>
        <fullName evidence="2">Alpha/beta hydrolase</fullName>
    </submittedName>
</protein>
<dbReference type="OrthoDB" id="5385630at2"/>
<dbReference type="Gene3D" id="3.40.50.1820">
    <property type="entry name" value="alpha/beta hydrolase"/>
    <property type="match status" value="1"/>
</dbReference>
<dbReference type="Pfam" id="PF00561">
    <property type="entry name" value="Abhydrolase_1"/>
    <property type="match status" value="1"/>
</dbReference>
<evidence type="ECO:0000313" key="3">
    <source>
        <dbReference type="Proteomes" id="UP000321412"/>
    </source>
</evidence>
<dbReference type="InterPro" id="IPR050471">
    <property type="entry name" value="AB_hydrolase"/>
</dbReference>